<accession>A0A0H3CJB1</accession>
<reference evidence="1 2" key="1">
    <citation type="journal article" date="2010" name="J. Bacteriol.">
        <title>Complete genome sequence of Enterobacter cloacae subsp. cloacae type strain ATCC 13047.</title>
        <authorList>
            <person name="Ren Y."/>
            <person name="Ren Y."/>
            <person name="Zhou Z."/>
            <person name="Guo X."/>
            <person name="Li Y."/>
            <person name="Feng L."/>
            <person name="Wang L."/>
        </authorList>
    </citation>
    <scope>NUCLEOTIDE SEQUENCE [LARGE SCALE GENOMIC DNA]</scope>
    <source>
        <strain evidence="2">ATCC 13047 / DSM 30054 / NBRC 13535 / NCTC 10005 / WDCM 00083 / NCDC 279-56</strain>
    </source>
</reference>
<dbReference type="eggNOG" id="ENOG5033HEH">
    <property type="taxonomic scope" value="Bacteria"/>
</dbReference>
<dbReference type="STRING" id="716541.ECL_01082"/>
<protein>
    <submittedName>
        <fullName evidence="1">Uncharacterized protein</fullName>
    </submittedName>
</protein>
<dbReference type="HOGENOM" id="CLU_198139_0_0_6"/>
<keyword evidence="2" id="KW-1185">Reference proteome</keyword>
<evidence type="ECO:0000313" key="1">
    <source>
        <dbReference type="EMBL" id="ADF60643.1"/>
    </source>
</evidence>
<proteinExistence type="predicted"/>
<dbReference type="EnsemblBacteria" id="ADF60643">
    <property type="protein sequence ID" value="ADF60643"/>
    <property type="gene ID" value="ECL_01082"/>
</dbReference>
<dbReference type="EMBL" id="CP001918">
    <property type="protein sequence ID" value="ADF60643.1"/>
    <property type="molecule type" value="Genomic_DNA"/>
</dbReference>
<dbReference type="KEGG" id="enc:ECL_01082"/>
<dbReference type="PATRIC" id="fig|716541.4.peg.1337"/>
<gene>
    <name evidence="1" type="ordered locus">ECL_01082</name>
</gene>
<sequence length="79" mass="8349">MNHLPITKHGCTLSEVGESRLLRIAQASEFLAEILSMPVMSGTKTISAEGAAALMACIAEQLEGVVKETSTMKGESDAR</sequence>
<dbReference type="Proteomes" id="UP000002363">
    <property type="component" value="Chromosome"/>
</dbReference>
<dbReference type="AlphaFoldDB" id="A0A0H3CJB1"/>
<dbReference type="RefSeq" id="WP_013095753.1">
    <property type="nucleotide sequence ID" value="NC_014121.1"/>
</dbReference>
<name>A0A0H3CJB1_ENTCC</name>
<evidence type="ECO:0000313" key="2">
    <source>
        <dbReference type="Proteomes" id="UP000002363"/>
    </source>
</evidence>
<organism evidence="1 2">
    <name type="scientific">Enterobacter cloacae subsp. cloacae (strain ATCC 13047 / DSM 30054 / NBRC 13535 / NCTC 10005 / WDCM 00083 / NCDC 279-56)</name>
    <dbReference type="NCBI Taxonomy" id="716541"/>
    <lineage>
        <taxon>Bacteria</taxon>
        <taxon>Pseudomonadati</taxon>
        <taxon>Pseudomonadota</taxon>
        <taxon>Gammaproteobacteria</taxon>
        <taxon>Enterobacterales</taxon>
        <taxon>Enterobacteriaceae</taxon>
        <taxon>Enterobacter</taxon>
        <taxon>Enterobacter cloacae complex</taxon>
    </lineage>
</organism>
<dbReference type="OrthoDB" id="6627714at2"/>